<keyword evidence="3" id="KW-1185">Reference proteome</keyword>
<dbReference type="PANTHER" id="PTHR43031:SF1">
    <property type="entry name" value="PYRIDINE NUCLEOTIDE-DISULPHIDE OXIDOREDUCTASE"/>
    <property type="match status" value="1"/>
</dbReference>
<reference evidence="3" key="1">
    <citation type="journal article" date="2019" name="Int. J. Syst. Evol. Microbiol.">
        <title>The Global Catalogue of Microorganisms (GCM) 10K type strain sequencing project: providing services to taxonomists for standard genome sequencing and annotation.</title>
        <authorList>
            <consortium name="The Broad Institute Genomics Platform"/>
            <consortium name="The Broad Institute Genome Sequencing Center for Infectious Disease"/>
            <person name="Wu L."/>
            <person name="Ma J."/>
        </authorList>
    </citation>
    <scope>NUCLEOTIDE SEQUENCE [LARGE SCALE GENOMIC DNA]</scope>
    <source>
        <strain evidence="3">CGMCC 4.6997</strain>
    </source>
</reference>
<evidence type="ECO:0000259" key="1">
    <source>
        <dbReference type="PROSITE" id="PS50206"/>
    </source>
</evidence>
<dbReference type="SUPFAM" id="SSF52821">
    <property type="entry name" value="Rhodanese/Cell cycle control phosphatase"/>
    <property type="match status" value="1"/>
</dbReference>
<proteinExistence type="predicted"/>
<evidence type="ECO:0000313" key="3">
    <source>
        <dbReference type="Proteomes" id="UP001596039"/>
    </source>
</evidence>
<protein>
    <submittedName>
        <fullName evidence="2">Rhodanese-like domain-containing protein</fullName>
    </submittedName>
</protein>
<gene>
    <name evidence="2" type="ORF">ACFPJ4_08600</name>
</gene>
<dbReference type="SMART" id="SM00450">
    <property type="entry name" value="RHOD"/>
    <property type="match status" value="1"/>
</dbReference>
<dbReference type="PANTHER" id="PTHR43031">
    <property type="entry name" value="FAD-DEPENDENT OXIDOREDUCTASE"/>
    <property type="match status" value="1"/>
</dbReference>
<accession>A0ABW0NR77</accession>
<dbReference type="Proteomes" id="UP001596039">
    <property type="component" value="Unassembled WGS sequence"/>
</dbReference>
<name>A0ABW0NR77_9MICO</name>
<dbReference type="EMBL" id="JBHSMG010000002">
    <property type="protein sequence ID" value="MFC5502294.1"/>
    <property type="molecule type" value="Genomic_DNA"/>
</dbReference>
<comment type="caution">
    <text evidence="2">The sequence shown here is derived from an EMBL/GenBank/DDBJ whole genome shotgun (WGS) entry which is preliminary data.</text>
</comment>
<sequence length="153" mass="16376">MTSIETSGPSTAAREAAIEHFAAKLRYETDPSDVAAALAAGERLVLVDTRGHAAWHQGRAVGAVHLPTAEIAERAPREIPLDTPVVVYCWGPGCNGSTKAALQFSRLGYEVRELIGGFEYWAREGLAVVDHDGPVPRPVDELTGPRNAIDCDC</sequence>
<dbReference type="PROSITE" id="PS50206">
    <property type="entry name" value="RHODANESE_3"/>
    <property type="match status" value="1"/>
</dbReference>
<dbReference type="RefSeq" id="WP_386739993.1">
    <property type="nucleotide sequence ID" value="NZ_JBHSMG010000002.1"/>
</dbReference>
<dbReference type="InterPro" id="IPR050229">
    <property type="entry name" value="GlpE_sulfurtransferase"/>
</dbReference>
<dbReference type="Gene3D" id="3.40.250.10">
    <property type="entry name" value="Rhodanese-like domain"/>
    <property type="match status" value="1"/>
</dbReference>
<evidence type="ECO:0000313" key="2">
    <source>
        <dbReference type="EMBL" id="MFC5502294.1"/>
    </source>
</evidence>
<feature type="domain" description="Rhodanese" evidence="1">
    <location>
        <begin position="40"/>
        <end position="130"/>
    </location>
</feature>
<organism evidence="2 3">
    <name type="scientific">Lysinimonas soli</name>
    <dbReference type="NCBI Taxonomy" id="1074233"/>
    <lineage>
        <taxon>Bacteria</taxon>
        <taxon>Bacillati</taxon>
        <taxon>Actinomycetota</taxon>
        <taxon>Actinomycetes</taxon>
        <taxon>Micrococcales</taxon>
        <taxon>Microbacteriaceae</taxon>
        <taxon>Lysinimonas</taxon>
    </lineage>
</organism>
<dbReference type="InterPro" id="IPR036873">
    <property type="entry name" value="Rhodanese-like_dom_sf"/>
</dbReference>
<dbReference type="Pfam" id="PF00581">
    <property type="entry name" value="Rhodanese"/>
    <property type="match status" value="1"/>
</dbReference>
<dbReference type="InterPro" id="IPR001763">
    <property type="entry name" value="Rhodanese-like_dom"/>
</dbReference>